<accession>A0AC34FXI5</accession>
<dbReference type="WBParaSite" id="ES5_v2.g21482.t1">
    <property type="protein sequence ID" value="ES5_v2.g21482.t1"/>
    <property type="gene ID" value="ES5_v2.g21482"/>
</dbReference>
<proteinExistence type="predicted"/>
<organism evidence="1 2">
    <name type="scientific">Panagrolaimus sp. ES5</name>
    <dbReference type="NCBI Taxonomy" id="591445"/>
    <lineage>
        <taxon>Eukaryota</taxon>
        <taxon>Metazoa</taxon>
        <taxon>Ecdysozoa</taxon>
        <taxon>Nematoda</taxon>
        <taxon>Chromadorea</taxon>
        <taxon>Rhabditida</taxon>
        <taxon>Tylenchina</taxon>
        <taxon>Panagrolaimomorpha</taxon>
        <taxon>Panagrolaimoidea</taxon>
        <taxon>Panagrolaimidae</taxon>
        <taxon>Panagrolaimus</taxon>
    </lineage>
</organism>
<name>A0AC34FXI5_9BILA</name>
<protein>
    <submittedName>
        <fullName evidence="2">Caleosin</fullName>
    </submittedName>
</protein>
<reference evidence="2" key="1">
    <citation type="submission" date="2022-11" db="UniProtKB">
        <authorList>
            <consortium name="WormBaseParasite"/>
        </authorList>
    </citation>
    <scope>IDENTIFICATION</scope>
</reference>
<sequence length="194" mass="21974">MENLPLQQQPQQQNSSENKTALQKHVEFFDQNNDGIVMPWETYKGFRDLGFGIITSTLSAFVINLFLSYPTQDSKIPNPTLPIYIKNIYKGKHTSDSETYNSDGTINPKKFNQFKEAIRECTDGKEVITTLSEALKLSESFKHGFDPVGGTASKAEWTFLWIANGYKLDAKDIEDSYDGTLFENIAKRRADGNK</sequence>
<evidence type="ECO:0000313" key="1">
    <source>
        <dbReference type="Proteomes" id="UP000887579"/>
    </source>
</evidence>
<evidence type="ECO:0000313" key="2">
    <source>
        <dbReference type="WBParaSite" id="ES5_v2.g21482.t1"/>
    </source>
</evidence>
<dbReference type="Proteomes" id="UP000887579">
    <property type="component" value="Unplaced"/>
</dbReference>